<reference evidence="2" key="1">
    <citation type="submission" date="2014-11" db="EMBL/GenBank/DDBJ databases">
        <authorList>
            <person name="Otto D Thomas"/>
            <person name="Naeem Raeece"/>
        </authorList>
    </citation>
    <scope>NUCLEOTIDE SEQUENCE</scope>
</reference>
<dbReference type="AlphaFoldDB" id="A0A0G4FIP4"/>
<sequence length="651" mass="71715">MRDPGFPVSFSSISPEMGETVGKNLTSEKRDRKGSGISRERDPFDLCPSLSSFPPTVPTVPELSKQKTRMGAVLKIEAAGLSAGRRSLDLQGSPLKSLGACDEEEEEEEGRIGERGEDIELQSLSAVLPGRIRHREEGEEDMEKGLDGEMIQHSGGGMEDHHATPSDRADPGAEGDAGVEGYFTSAAACAPAWARRSSSFPSPLSLPPQRTGPRPSSSSSSGKTEKRPPYFGHDDRDTEEYGGANSQGKKKVDLLRDQLRAMKRAKETEAERTSTEGKGGFYEKFRAEENRKRGSHYEERERAFRESLSKKACQWQTSLAHKTSRSVRNALQLKNPCTQQVREEITESSVLRHHSDDAEGEQDSRKPSKKRRTDDKEDRGEGDKERERVGIGISRGYQLPSLGGAEGERGGAGMQGTSLSVDKRVEAKERLSDWPDALPLAQKRARLPKANTYVVTSFHKMLKSEVDRLRLLVNSISPPNTNPLGGGADQERFLKALMKVLDEDLLGMAVFLLFCDTGKQRTMSYLPCVVFNRRIVIAVSPQRHLSNAGVDLGRELPPGLVSSNFSLEETKKVEAAVMQAIREKGIKDLDKLVSLSDSFLNSFLDAVDDTQAFVCLSLAAPISLSNGYNRGAHVRMPWGCHVVFVRFAERS</sequence>
<feature type="region of interest" description="Disordered" evidence="1">
    <location>
        <begin position="192"/>
        <end position="301"/>
    </location>
</feature>
<feature type="region of interest" description="Disordered" evidence="1">
    <location>
        <begin position="82"/>
        <end position="179"/>
    </location>
</feature>
<gene>
    <name evidence="2" type="ORF">Cvel_17118</name>
</gene>
<dbReference type="EMBL" id="CDMZ01000386">
    <property type="protein sequence ID" value="CEM13161.1"/>
    <property type="molecule type" value="Genomic_DNA"/>
</dbReference>
<feature type="region of interest" description="Disordered" evidence="1">
    <location>
        <begin position="336"/>
        <end position="416"/>
    </location>
</feature>
<organism evidence="2">
    <name type="scientific">Chromera velia CCMP2878</name>
    <dbReference type="NCBI Taxonomy" id="1169474"/>
    <lineage>
        <taxon>Eukaryota</taxon>
        <taxon>Sar</taxon>
        <taxon>Alveolata</taxon>
        <taxon>Colpodellida</taxon>
        <taxon>Chromeraceae</taxon>
        <taxon>Chromera</taxon>
    </lineage>
</organism>
<feature type="compositionally biased region" description="Basic and acidic residues" evidence="1">
    <location>
        <begin position="223"/>
        <end position="236"/>
    </location>
</feature>
<feature type="compositionally biased region" description="Low complexity" evidence="1">
    <location>
        <begin position="192"/>
        <end position="203"/>
    </location>
</feature>
<feature type="compositionally biased region" description="Basic and acidic residues" evidence="1">
    <location>
        <begin position="158"/>
        <end position="171"/>
    </location>
</feature>
<protein>
    <submittedName>
        <fullName evidence="2">Uncharacterized protein</fullName>
    </submittedName>
</protein>
<accession>A0A0G4FIP4</accession>
<evidence type="ECO:0000256" key="1">
    <source>
        <dbReference type="SAM" id="MobiDB-lite"/>
    </source>
</evidence>
<feature type="compositionally biased region" description="Basic and acidic residues" evidence="1">
    <location>
        <begin position="26"/>
        <end position="44"/>
    </location>
</feature>
<name>A0A0G4FIP4_9ALVE</name>
<evidence type="ECO:0000313" key="2">
    <source>
        <dbReference type="EMBL" id="CEM13161.1"/>
    </source>
</evidence>
<feature type="compositionally biased region" description="Basic and acidic residues" evidence="1">
    <location>
        <begin position="353"/>
        <end position="389"/>
    </location>
</feature>
<feature type="region of interest" description="Disordered" evidence="1">
    <location>
        <begin position="1"/>
        <end position="69"/>
    </location>
</feature>
<dbReference type="VEuPathDB" id="CryptoDB:Cvel_17118"/>
<feature type="compositionally biased region" description="Basic and acidic residues" evidence="1">
    <location>
        <begin position="250"/>
        <end position="301"/>
    </location>
</feature>
<proteinExistence type="predicted"/>